<dbReference type="RefSeq" id="WP_185801184.1">
    <property type="nucleotide sequence ID" value="NZ_JACJVJ010000002.1"/>
</dbReference>
<sequence length="114" mass="11990">MNRFFFAIAATAVLAAGCAPGLDGHDDSWMPPAADGSTGAPIPVAGEGPCDAEAAQGYVGQPISEALGVEAMRYTGARELRWIAPDSSVTMDYRPTRLNIEYDEARNVTAIRCG</sequence>
<dbReference type="InterPro" id="IPR021719">
    <property type="entry name" value="Prot_inh_I78"/>
</dbReference>
<dbReference type="PANTHER" id="PTHR39600">
    <property type="entry name" value="PEPTIDASE INHIBITOR I78 FAMILY PROTEIN"/>
    <property type="match status" value="1"/>
</dbReference>
<dbReference type="PROSITE" id="PS51257">
    <property type="entry name" value="PROKAR_LIPOPROTEIN"/>
    <property type="match status" value="1"/>
</dbReference>
<evidence type="ECO:0000256" key="1">
    <source>
        <dbReference type="SAM" id="SignalP"/>
    </source>
</evidence>
<feature type="signal peptide" evidence="1">
    <location>
        <begin position="1"/>
        <end position="15"/>
    </location>
</feature>
<dbReference type="AlphaFoldDB" id="A0A842I127"/>
<dbReference type="Pfam" id="PF11720">
    <property type="entry name" value="Inhibitor_I78"/>
    <property type="match status" value="1"/>
</dbReference>
<gene>
    <name evidence="2" type="ORF">H6P80_09625</name>
</gene>
<reference evidence="2 3" key="1">
    <citation type="submission" date="2020-08" db="EMBL/GenBank/DDBJ databases">
        <title>Draft genome sequence of Parasphingopyxis sp. GrpM-11.</title>
        <authorList>
            <person name="Oh J."/>
            <person name="Roh D.-H."/>
        </authorList>
    </citation>
    <scope>NUCLEOTIDE SEQUENCE [LARGE SCALE GENOMIC DNA]</scope>
    <source>
        <strain evidence="2 3">GrpM-11</strain>
    </source>
</reference>
<keyword evidence="1" id="KW-0732">Signal</keyword>
<dbReference type="EMBL" id="JACJVJ010000002">
    <property type="protein sequence ID" value="MBC2777880.1"/>
    <property type="molecule type" value="Genomic_DNA"/>
</dbReference>
<dbReference type="Proteomes" id="UP000564378">
    <property type="component" value="Unassembled WGS sequence"/>
</dbReference>
<comment type="caution">
    <text evidence="2">The sequence shown here is derived from an EMBL/GenBank/DDBJ whole genome shotgun (WGS) entry which is preliminary data.</text>
</comment>
<organism evidence="2 3">
    <name type="scientific">Parasphingopyxis marina</name>
    <dbReference type="NCBI Taxonomy" id="2761622"/>
    <lineage>
        <taxon>Bacteria</taxon>
        <taxon>Pseudomonadati</taxon>
        <taxon>Pseudomonadota</taxon>
        <taxon>Alphaproteobacteria</taxon>
        <taxon>Sphingomonadales</taxon>
        <taxon>Sphingomonadaceae</taxon>
        <taxon>Parasphingopyxis</taxon>
    </lineage>
</organism>
<protein>
    <recommendedName>
        <fullName evidence="4">Peptidase inhibitor I78 family protein</fullName>
    </recommendedName>
</protein>
<feature type="chain" id="PRO_5033023299" description="Peptidase inhibitor I78 family protein" evidence="1">
    <location>
        <begin position="16"/>
        <end position="114"/>
    </location>
</feature>
<proteinExistence type="predicted"/>
<dbReference type="PANTHER" id="PTHR39600:SF1">
    <property type="entry name" value="PEPTIDASE INHIBITOR I78 FAMILY PROTEIN"/>
    <property type="match status" value="1"/>
</dbReference>
<name>A0A842I127_9SPHN</name>
<evidence type="ECO:0008006" key="4">
    <source>
        <dbReference type="Google" id="ProtNLM"/>
    </source>
</evidence>
<evidence type="ECO:0000313" key="3">
    <source>
        <dbReference type="Proteomes" id="UP000564378"/>
    </source>
</evidence>
<dbReference type="Gene3D" id="3.30.10.10">
    <property type="entry name" value="Trypsin Inhibitor V, subunit A"/>
    <property type="match status" value="1"/>
</dbReference>
<keyword evidence="3" id="KW-1185">Reference proteome</keyword>
<accession>A0A842I127</accession>
<evidence type="ECO:0000313" key="2">
    <source>
        <dbReference type="EMBL" id="MBC2777880.1"/>
    </source>
</evidence>